<organism evidence="1 2">
    <name type="scientific">Candidatus Sungbacteria bacterium RIFCSPHIGHO2_02_FULL_51_29</name>
    <dbReference type="NCBI Taxonomy" id="1802273"/>
    <lineage>
        <taxon>Bacteria</taxon>
        <taxon>Candidatus Sungiibacteriota</taxon>
    </lineage>
</organism>
<gene>
    <name evidence="1" type="ORF">A3C16_01030</name>
</gene>
<sequence length="66" mass="7695">MSRHLSDVPWEDLRVGMKVRSEATGHRGVITKLYLRGFDPVIGLTFEIGGYNEIFHWWGDKVYLDE</sequence>
<evidence type="ECO:0000313" key="1">
    <source>
        <dbReference type="EMBL" id="OHA03961.1"/>
    </source>
</evidence>
<dbReference type="EMBL" id="MHQL01000004">
    <property type="protein sequence ID" value="OHA03961.1"/>
    <property type="molecule type" value="Genomic_DNA"/>
</dbReference>
<accession>A0A1G2KZP7</accession>
<reference evidence="1 2" key="1">
    <citation type="journal article" date="2016" name="Nat. Commun.">
        <title>Thousands of microbial genomes shed light on interconnected biogeochemical processes in an aquifer system.</title>
        <authorList>
            <person name="Anantharaman K."/>
            <person name="Brown C.T."/>
            <person name="Hug L.A."/>
            <person name="Sharon I."/>
            <person name="Castelle C.J."/>
            <person name="Probst A.J."/>
            <person name="Thomas B.C."/>
            <person name="Singh A."/>
            <person name="Wilkins M.J."/>
            <person name="Karaoz U."/>
            <person name="Brodie E.L."/>
            <person name="Williams K.H."/>
            <person name="Hubbard S.S."/>
            <person name="Banfield J.F."/>
        </authorList>
    </citation>
    <scope>NUCLEOTIDE SEQUENCE [LARGE SCALE GENOMIC DNA]</scope>
</reference>
<protein>
    <submittedName>
        <fullName evidence="1">Uncharacterized protein</fullName>
    </submittedName>
</protein>
<dbReference type="Proteomes" id="UP000177811">
    <property type="component" value="Unassembled WGS sequence"/>
</dbReference>
<proteinExistence type="predicted"/>
<evidence type="ECO:0000313" key="2">
    <source>
        <dbReference type="Proteomes" id="UP000177811"/>
    </source>
</evidence>
<comment type="caution">
    <text evidence="1">The sequence shown here is derived from an EMBL/GenBank/DDBJ whole genome shotgun (WGS) entry which is preliminary data.</text>
</comment>
<name>A0A1G2KZP7_9BACT</name>
<dbReference type="AlphaFoldDB" id="A0A1G2KZP7"/>